<dbReference type="OrthoDB" id="64767at2759"/>
<dbReference type="GO" id="GO:0033621">
    <property type="term" value="P:nuclear mRNA surveillance of meiosis-specific transcripts"/>
    <property type="evidence" value="ECO:0007669"/>
    <property type="project" value="EnsemblFungi"/>
</dbReference>
<dbReference type="FunFam" id="3.40.50.300:FF:000083">
    <property type="entry name" value="ATP-dependent RNA helicase DOB1"/>
    <property type="match status" value="1"/>
</dbReference>
<evidence type="ECO:0000256" key="7">
    <source>
        <dbReference type="ARBA" id="ARBA00023242"/>
    </source>
</evidence>
<evidence type="ECO:0000259" key="8">
    <source>
        <dbReference type="PROSITE" id="PS51192"/>
    </source>
</evidence>
<dbReference type="InterPro" id="IPR014001">
    <property type="entry name" value="Helicase_ATP-bd"/>
</dbReference>
<dbReference type="VEuPathDB" id="MicrosporidiaDB:VICG_01723"/>
<dbReference type="GO" id="GO:0005524">
    <property type="term" value="F:ATP binding"/>
    <property type="evidence" value="ECO:0007669"/>
    <property type="project" value="UniProtKB-KW"/>
</dbReference>
<keyword evidence="6" id="KW-0067">ATP-binding</keyword>
<dbReference type="SMART" id="SM01142">
    <property type="entry name" value="DSHCT"/>
    <property type="match status" value="1"/>
</dbReference>
<dbReference type="GeneID" id="19882433"/>
<comment type="similarity">
    <text evidence="2">Belongs to the helicase family. SKI2 subfamily.</text>
</comment>
<dbReference type="InParanoid" id="L2GKS8"/>
<protein>
    <recommendedName>
        <fullName evidence="12">ATP-dependent RNA helicase DOB1</fullName>
    </recommendedName>
</protein>
<dbReference type="SUPFAM" id="SSF52540">
    <property type="entry name" value="P-loop containing nucleoside triphosphate hydrolases"/>
    <property type="match status" value="1"/>
</dbReference>
<name>L2GKS8_VITCO</name>
<dbReference type="GO" id="GO:0003724">
    <property type="term" value="F:RNA helicase activity"/>
    <property type="evidence" value="ECO:0007669"/>
    <property type="project" value="InterPro"/>
</dbReference>
<keyword evidence="11" id="KW-1185">Reference proteome</keyword>
<dbReference type="PROSITE" id="PS51192">
    <property type="entry name" value="HELICASE_ATP_BIND_1"/>
    <property type="match status" value="1"/>
</dbReference>
<dbReference type="InterPro" id="IPR016438">
    <property type="entry name" value="SKI2-like"/>
</dbReference>
<dbReference type="Pfam" id="PF08148">
    <property type="entry name" value="DSHCT"/>
    <property type="match status" value="1"/>
</dbReference>
<evidence type="ECO:0000313" key="10">
    <source>
        <dbReference type="EMBL" id="ELA41234.1"/>
    </source>
</evidence>
<dbReference type="EMBL" id="JH370147">
    <property type="protein sequence ID" value="ELA41234.1"/>
    <property type="molecule type" value="Genomic_DNA"/>
</dbReference>
<evidence type="ECO:0008006" key="12">
    <source>
        <dbReference type="Google" id="ProtNLM"/>
    </source>
</evidence>
<evidence type="ECO:0000256" key="6">
    <source>
        <dbReference type="ARBA" id="ARBA00022840"/>
    </source>
</evidence>
<keyword evidence="4" id="KW-0378">Hydrolase</keyword>
<evidence type="ECO:0000256" key="1">
    <source>
        <dbReference type="ARBA" id="ARBA00004123"/>
    </source>
</evidence>
<accession>L2GKS8</accession>
<dbReference type="CDD" id="cd18795">
    <property type="entry name" value="SF2_C_Ski2"/>
    <property type="match status" value="1"/>
</dbReference>
<evidence type="ECO:0000256" key="3">
    <source>
        <dbReference type="ARBA" id="ARBA00022741"/>
    </source>
</evidence>
<dbReference type="GO" id="GO:1902794">
    <property type="term" value="P:siRNA-independent facultative heterochromatin formation"/>
    <property type="evidence" value="ECO:0007669"/>
    <property type="project" value="EnsemblFungi"/>
</dbReference>
<dbReference type="GO" id="GO:0016604">
    <property type="term" value="C:nuclear body"/>
    <property type="evidence" value="ECO:0007669"/>
    <property type="project" value="EnsemblFungi"/>
</dbReference>
<dbReference type="RefSeq" id="XP_007605168.1">
    <property type="nucleotide sequence ID" value="XM_007605106.1"/>
</dbReference>
<keyword evidence="7" id="KW-0539">Nucleus</keyword>
<organism evidence="10 11">
    <name type="scientific">Vittaforma corneae (strain ATCC 50505)</name>
    <name type="common">Microsporidian parasite</name>
    <name type="synonym">Nosema corneum</name>
    <dbReference type="NCBI Taxonomy" id="993615"/>
    <lineage>
        <taxon>Eukaryota</taxon>
        <taxon>Fungi</taxon>
        <taxon>Fungi incertae sedis</taxon>
        <taxon>Microsporidia</taxon>
        <taxon>Nosematidae</taxon>
        <taxon>Vittaforma</taxon>
    </lineage>
</organism>
<dbReference type="Pfam" id="PF00271">
    <property type="entry name" value="Helicase_C"/>
    <property type="match status" value="1"/>
</dbReference>
<keyword evidence="5" id="KW-0347">Helicase</keyword>
<dbReference type="FunCoup" id="L2GKS8">
    <property type="interactions" value="263"/>
</dbReference>
<dbReference type="Proteomes" id="UP000011082">
    <property type="component" value="Unassembled WGS sequence"/>
</dbReference>
<dbReference type="InterPro" id="IPR012961">
    <property type="entry name" value="Ski2/MTR4_C"/>
</dbReference>
<evidence type="ECO:0000256" key="4">
    <source>
        <dbReference type="ARBA" id="ARBA00022801"/>
    </source>
</evidence>
<dbReference type="InterPro" id="IPR011545">
    <property type="entry name" value="DEAD/DEAH_box_helicase_dom"/>
</dbReference>
<evidence type="ECO:0000256" key="5">
    <source>
        <dbReference type="ARBA" id="ARBA00022806"/>
    </source>
</evidence>
<dbReference type="Gene3D" id="3.40.50.300">
    <property type="entry name" value="P-loop containing nucleotide triphosphate hydrolases"/>
    <property type="match status" value="2"/>
</dbReference>
<feature type="domain" description="Helicase ATP-binding" evidence="8">
    <location>
        <begin position="77"/>
        <end position="233"/>
    </location>
</feature>
<dbReference type="PIRSF" id="PIRSF005198">
    <property type="entry name" value="Antiviral_helicase_SKI2"/>
    <property type="match status" value="1"/>
</dbReference>
<feature type="domain" description="Helicase C-terminal" evidence="9">
    <location>
        <begin position="279"/>
        <end position="476"/>
    </location>
</feature>
<dbReference type="AlphaFoldDB" id="L2GKS8"/>
<reference evidence="11" key="1">
    <citation type="submission" date="2011-05" db="EMBL/GenBank/DDBJ databases">
        <title>The genome sequence of Vittaforma corneae strain ATCC 50505.</title>
        <authorList>
            <consortium name="The Broad Institute Genome Sequencing Platform"/>
            <person name="Cuomo C."/>
            <person name="Didier E."/>
            <person name="Bowers L."/>
            <person name="Young S.K."/>
            <person name="Zeng Q."/>
            <person name="Gargeya S."/>
            <person name="Fitzgerald M."/>
            <person name="Haas B."/>
            <person name="Abouelleil A."/>
            <person name="Alvarado L."/>
            <person name="Arachchi H.M."/>
            <person name="Berlin A."/>
            <person name="Chapman S.B."/>
            <person name="Gearin G."/>
            <person name="Goldberg J."/>
            <person name="Griggs A."/>
            <person name="Gujja S."/>
            <person name="Hansen M."/>
            <person name="Heiman D."/>
            <person name="Howarth C."/>
            <person name="Larimer J."/>
            <person name="Lui A."/>
            <person name="MacDonald P.J.P."/>
            <person name="McCowen C."/>
            <person name="Montmayeur A."/>
            <person name="Murphy C."/>
            <person name="Neiman D."/>
            <person name="Pearson M."/>
            <person name="Priest M."/>
            <person name="Roberts A."/>
            <person name="Saif S."/>
            <person name="Shea T."/>
            <person name="Sisk P."/>
            <person name="Stolte C."/>
            <person name="Sykes S."/>
            <person name="Wortman J."/>
            <person name="Nusbaum C."/>
            <person name="Birren B."/>
        </authorList>
    </citation>
    <scope>NUCLEOTIDE SEQUENCE [LARGE SCALE GENOMIC DNA]</scope>
    <source>
        <strain evidence="11">ATCC 50505</strain>
    </source>
</reference>
<dbReference type="HOGENOM" id="CLU_002902_0_1_1"/>
<sequence>MDEAYFDIFDDDSRLKVPKKFIREQPRTEVCDEFFVCGTKHEAVVPFGGSYSEIPHEPRCDAKKYKFELDTFQKISICSIERDESVLVSAHTSCGKTVVAEYAIAQSIKNNQRVVYTSPIKALSNQKYRELQEEFGDVGLMTGDVTINPEASCLVMTTEILRNMLYRGSEVIREVHWIIFDEVHYMRDRERGVVWEETIILLPGHVRMVFLSATIPNALEFAEWISYIQQQIVHVVYTEKRVIPLIHYFQTDDLYLIKDKKFHLKQFMRSMQNVPKRKDMDKILQEAIERANTPAVVFSFSRKECEGYAVKIRKDLLDEEEKDLVKTIFDNAIASLRQEDRNIPIIEKMLPLLQRGIGIHHSGLLPIIREIVEILFQESLLKVLFATETFSIGLNMPAKTVIFTSLRKFDGTNRRLLTSGEFIQMSGRAGRRGLDEMGAAICILTEELTVAQVKTIFSSSADKLFSAFRLTYNMILNLLRVEGLDPTYVLSRSFFHFQAYKSALEQENKIVDVPFAEETELSQLLLRREELYCRRNEALASAFKDMIRAKGRVVDLMIPHKGSILPIRNAIVKEVTKHSTVQAYILTNKDIELKEYPLAYVSSVYDVQCKVDIKVFSKRFRPIEYKDDVNEEITRLENKIREIEPSIDLSSCLFCKNPSRACLVSCEYTPTNTPLLDKSIEHLRYLVEQENLQEKIEYLNKLKEIYHMEECKKMIGVLRRLEYIDDTSVLIKGKMASEISAGDELVITEMIFNSEFINLSLTDMVALLSCCVCEESTENLVLSEENDAVYTLLVNAAERIVKIMNECGIDVREAEYIGRFSHALMDIVKMWMTGRTFVEICESTNIFEGSIIRVFKRLEELLRQLSNAAAVIGNNELVNLFSQGIFLIKRDIVFANSLYL</sequence>
<evidence type="ECO:0000313" key="11">
    <source>
        <dbReference type="Proteomes" id="UP000011082"/>
    </source>
</evidence>
<evidence type="ECO:0000259" key="9">
    <source>
        <dbReference type="PROSITE" id="PS51194"/>
    </source>
</evidence>
<dbReference type="GO" id="GO:0003723">
    <property type="term" value="F:RNA binding"/>
    <property type="evidence" value="ECO:0007669"/>
    <property type="project" value="InterPro"/>
</dbReference>
<dbReference type="GO" id="GO:1990477">
    <property type="term" value="C:MTREC complex"/>
    <property type="evidence" value="ECO:0007669"/>
    <property type="project" value="EnsemblFungi"/>
</dbReference>
<dbReference type="GO" id="GO:1990342">
    <property type="term" value="C:heterochromatin island"/>
    <property type="evidence" value="ECO:0007669"/>
    <property type="project" value="EnsemblFungi"/>
</dbReference>
<dbReference type="GO" id="GO:0000460">
    <property type="term" value="P:maturation of 5.8S rRNA"/>
    <property type="evidence" value="ECO:0007669"/>
    <property type="project" value="TreeGrafter"/>
</dbReference>
<dbReference type="PANTHER" id="PTHR12131">
    <property type="entry name" value="ATP-DEPENDENT RNA AND DNA HELICASE"/>
    <property type="match status" value="1"/>
</dbReference>
<dbReference type="Gene3D" id="1.10.3380.30">
    <property type="match status" value="1"/>
</dbReference>
<evidence type="ECO:0000256" key="2">
    <source>
        <dbReference type="ARBA" id="ARBA00010140"/>
    </source>
</evidence>
<dbReference type="GO" id="GO:0071030">
    <property type="term" value="P:nuclear mRNA surveillance of spliceosomal pre-mRNA splicing"/>
    <property type="evidence" value="ECO:0007669"/>
    <property type="project" value="EnsemblFungi"/>
</dbReference>
<dbReference type="Pfam" id="PF00270">
    <property type="entry name" value="DEAD"/>
    <property type="match status" value="1"/>
</dbReference>
<dbReference type="InterPro" id="IPR050699">
    <property type="entry name" value="RNA-DNA_Helicase"/>
</dbReference>
<dbReference type="InterPro" id="IPR027417">
    <property type="entry name" value="P-loop_NTPase"/>
</dbReference>
<proteinExistence type="inferred from homology"/>
<dbReference type="SMART" id="SM00490">
    <property type="entry name" value="HELICc"/>
    <property type="match status" value="1"/>
</dbReference>
<dbReference type="OMA" id="NVHRTPD"/>
<dbReference type="GO" id="GO:0016787">
    <property type="term" value="F:hydrolase activity"/>
    <property type="evidence" value="ECO:0007669"/>
    <property type="project" value="UniProtKB-KW"/>
</dbReference>
<gene>
    <name evidence="10" type="ORF">VICG_01723</name>
</gene>
<dbReference type="PANTHER" id="PTHR12131:SF7">
    <property type="entry name" value="EXOSOME RNA HELICASE MTR4"/>
    <property type="match status" value="1"/>
</dbReference>
<dbReference type="PROSITE" id="PS51194">
    <property type="entry name" value="HELICASE_CTER"/>
    <property type="match status" value="1"/>
</dbReference>
<dbReference type="GO" id="GO:0043144">
    <property type="term" value="P:sno(s)RNA processing"/>
    <property type="evidence" value="ECO:0007669"/>
    <property type="project" value="EnsemblFungi"/>
</dbReference>
<dbReference type="InterPro" id="IPR001650">
    <property type="entry name" value="Helicase_C-like"/>
</dbReference>
<keyword evidence="3" id="KW-0547">Nucleotide-binding</keyword>
<dbReference type="STRING" id="993615.L2GKS8"/>
<comment type="subcellular location">
    <subcellularLocation>
        <location evidence="1">Nucleus</location>
    </subcellularLocation>
</comment>
<dbReference type="SMART" id="SM00487">
    <property type="entry name" value="DEXDc"/>
    <property type="match status" value="1"/>
</dbReference>